<dbReference type="EMBL" id="JAVRHS010000003">
    <property type="protein sequence ID" value="MDT0575806.1"/>
    <property type="molecule type" value="Genomic_DNA"/>
</dbReference>
<sequence length="62" mass="7159">MKAIPSPCRNICALDPQQRFCTGCLRTLDEIALWPTATPVQRRDMMRILACRQRKLSQNDQV</sequence>
<proteinExistence type="predicted"/>
<name>A0ABU2ZHH5_9SPHN</name>
<keyword evidence="2" id="KW-1185">Reference proteome</keyword>
<dbReference type="Proteomes" id="UP001259803">
    <property type="component" value="Unassembled WGS sequence"/>
</dbReference>
<dbReference type="RefSeq" id="WP_311340428.1">
    <property type="nucleotide sequence ID" value="NZ_JAVRHS010000003.1"/>
</dbReference>
<accession>A0ABU2ZHH5</accession>
<gene>
    <name evidence="1" type="ORF">RM533_06365</name>
</gene>
<dbReference type="PANTHER" id="PTHR35175">
    <property type="entry name" value="DUF1289 DOMAIN-CONTAINING PROTEIN"/>
    <property type="match status" value="1"/>
</dbReference>
<reference evidence="1 2" key="1">
    <citation type="submission" date="2023-09" db="EMBL/GenBank/DDBJ databases">
        <authorList>
            <person name="Rey-Velasco X."/>
        </authorList>
    </citation>
    <scope>NUCLEOTIDE SEQUENCE [LARGE SCALE GENOMIC DNA]</scope>
    <source>
        <strain evidence="1 2">F390</strain>
    </source>
</reference>
<dbReference type="PANTHER" id="PTHR35175:SF2">
    <property type="entry name" value="DUF1289 DOMAIN-CONTAINING PROTEIN"/>
    <property type="match status" value="1"/>
</dbReference>
<organism evidence="1 2">
    <name type="scientific">Croceicoccus esteveae</name>
    <dbReference type="NCBI Taxonomy" id="3075597"/>
    <lineage>
        <taxon>Bacteria</taxon>
        <taxon>Pseudomonadati</taxon>
        <taxon>Pseudomonadota</taxon>
        <taxon>Alphaproteobacteria</taxon>
        <taxon>Sphingomonadales</taxon>
        <taxon>Erythrobacteraceae</taxon>
        <taxon>Croceicoccus</taxon>
    </lineage>
</organism>
<comment type="caution">
    <text evidence="1">The sequence shown here is derived from an EMBL/GenBank/DDBJ whole genome shotgun (WGS) entry which is preliminary data.</text>
</comment>
<evidence type="ECO:0000313" key="2">
    <source>
        <dbReference type="Proteomes" id="UP001259803"/>
    </source>
</evidence>
<dbReference type="InterPro" id="IPR010710">
    <property type="entry name" value="DUF1289"/>
</dbReference>
<protein>
    <submittedName>
        <fullName evidence="1">DUF1289 domain-containing protein</fullName>
    </submittedName>
</protein>
<evidence type="ECO:0000313" key="1">
    <source>
        <dbReference type="EMBL" id="MDT0575806.1"/>
    </source>
</evidence>
<dbReference type="Pfam" id="PF06945">
    <property type="entry name" value="DUF1289"/>
    <property type="match status" value="1"/>
</dbReference>